<evidence type="ECO:0000313" key="1">
    <source>
        <dbReference type="EMBL" id="RGX30984.1"/>
    </source>
</evidence>
<dbReference type="RefSeq" id="WP_007708391.1">
    <property type="nucleotide sequence ID" value="NZ_JAWRJJ010000373.1"/>
</dbReference>
<dbReference type="EMBL" id="QSBM01000004">
    <property type="protein sequence ID" value="RGX30984.1"/>
    <property type="molecule type" value="Genomic_DNA"/>
</dbReference>
<dbReference type="OrthoDB" id="2066013at2"/>
<proteinExistence type="predicted"/>
<name>A0A413FIC5_9FIRM</name>
<sequence>MIGKRTKLPLRTLLVCGGLGLALLAGAGVTAARYVMQNRQSGVMTAEEFYFTSDLLREPSETALYYIDPKAETFSFHLFNYADSQRTTPQAIEYQIAVSGAATAGPDAGSIAGGAAGESVITITPSWVSATDGNPADITVTAKSTSPYKKTLQAVFKRSLGNEYTVNDGAGNTAAVLTVTCADSGGVIKISLPSGVIADQADDRITYADGVYTFTAPGSGVYSVVLLKTEVSGDYSCEGNFADAITIP</sequence>
<organism evidence="1 2">
    <name type="scientific">Enterocloster asparagiformis</name>
    <dbReference type="NCBI Taxonomy" id="333367"/>
    <lineage>
        <taxon>Bacteria</taxon>
        <taxon>Bacillati</taxon>
        <taxon>Bacillota</taxon>
        <taxon>Clostridia</taxon>
        <taxon>Lachnospirales</taxon>
        <taxon>Lachnospiraceae</taxon>
        <taxon>Enterocloster</taxon>
    </lineage>
</organism>
<accession>A0A413FIC5</accession>
<comment type="caution">
    <text evidence="1">The sequence shown here is derived from an EMBL/GenBank/DDBJ whole genome shotgun (WGS) entry which is preliminary data.</text>
</comment>
<dbReference type="Proteomes" id="UP000283880">
    <property type="component" value="Unassembled WGS sequence"/>
</dbReference>
<reference evidence="1 2" key="1">
    <citation type="submission" date="2018-08" db="EMBL/GenBank/DDBJ databases">
        <title>A genome reference for cultivated species of the human gut microbiota.</title>
        <authorList>
            <person name="Zou Y."/>
            <person name="Xue W."/>
            <person name="Luo G."/>
        </authorList>
    </citation>
    <scope>NUCLEOTIDE SEQUENCE [LARGE SCALE GENOMIC DNA]</scope>
    <source>
        <strain evidence="1 2">AF04-15</strain>
    </source>
</reference>
<gene>
    <name evidence="1" type="ORF">DWV29_07405</name>
</gene>
<evidence type="ECO:0000313" key="2">
    <source>
        <dbReference type="Proteomes" id="UP000283880"/>
    </source>
</evidence>
<protein>
    <submittedName>
        <fullName evidence="1">Uncharacterized protein</fullName>
    </submittedName>
</protein>
<dbReference type="AlphaFoldDB" id="A0A413FIC5"/>